<dbReference type="SUPFAM" id="SSF141868">
    <property type="entry name" value="EAL domain-like"/>
    <property type="match status" value="1"/>
</dbReference>
<dbReference type="SMART" id="SM00267">
    <property type="entry name" value="GGDEF"/>
    <property type="match status" value="1"/>
</dbReference>
<dbReference type="Pfam" id="PF12860">
    <property type="entry name" value="PAS_7"/>
    <property type="match status" value="1"/>
</dbReference>
<dbReference type="GO" id="GO:0003824">
    <property type="term" value="F:catalytic activity"/>
    <property type="evidence" value="ECO:0007669"/>
    <property type="project" value="UniProtKB-ARBA"/>
</dbReference>
<comment type="caution">
    <text evidence="4">The sequence shown here is derived from an EMBL/GenBank/DDBJ whole genome shotgun (WGS) entry which is preliminary data.</text>
</comment>
<dbReference type="PROSITE" id="PS50883">
    <property type="entry name" value="EAL"/>
    <property type="match status" value="1"/>
</dbReference>
<dbReference type="SMART" id="SM00052">
    <property type="entry name" value="EAL"/>
    <property type="match status" value="1"/>
</dbReference>
<dbReference type="InterPro" id="IPR052155">
    <property type="entry name" value="Biofilm_reg_signaling"/>
</dbReference>
<evidence type="ECO:0000313" key="5">
    <source>
        <dbReference type="Proteomes" id="UP000248863"/>
    </source>
</evidence>
<dbReference type="InterPro" id="IPR001633">
    <property type="entry name" value="EAL_dom"/>
</dbReference>
<dbReference type="Pfam" id="PF00563">
    <property type="entry name" value="EAL"/>
    <property type="match status" value="1"/>
</dbReference>
<dbReference type="CDD" id="cd00130">
    <property type="entry name" value="PAS"/>
    <property type="match status" value="1"/>
</dbReference>
<dbReference type="Gene3D" id="3.30.70.270">
    <property type="match status" value="1"/>
</dbReference>
<dbReference type="PANTHER" id="PTHR44757">
    <property type="entry name" value="DIGUANYLATE CYCLASE DGCP"/>
    <property type="match status" value="1"/>
</dbReference>
<dbReference type="SUPFAM" id="SSF55785">
    <property type="entry name" value="PYP-like sensor domain (PAS domain)"/>
    <property type="match status" value="1"/>
</dbReference>
<feature type="domain" description="EAL" evidence="2">
    <location>
        <begin position="330"/>
        <end position="580"/>
    </location>
</feature>
<dbReference type="PROSITE" id="PS50113">
    <property type="entry name" value="PAC"/>
    <property type="match status" value="1"/>
</dbReference>
<dbReference type="Pfam" id="PF00990">
    <property type="entry name" value="GGDEF"/>
    <property type="match status" value="1"/>
</dbReference>
<dbReference type="InterPro" id="IPR029787">
    <property type="entry name" value="Nucleotide_cyclase"/>
</dbReference>
<name>A0A327KAL1_9BRAD</name>
<dbReference type="InterPro" id="IPR000160">
    <property type="entry name" value="GGDEF_dom"/>
</dbReference>
<gene>
    <name evidence="4" type="ORF">CH338_18570</name>
</gene>
<evidence type="ECO:0000259" key="1">
    <source>
        <dbReference type="PROSITE" id="PS50113"/>
    </source>
</evidence>
<dbReference type="PROSITE" id="PS50887">
    <property type="entry name" value="GGDEF"/>
    <property type="match status" value="1"/>
</dbReference>
<dbReference type="EMBL" id="NPEU01000243">
    <property type="protein sequence ID" value="RAI35829.1"/>
    <property type="molecule type" value="Genomic_DNA"/>
</dbReference>
<reference evidence="4 5" key="1">
    <citation type="submission" date="2017-07" db="EMBL/GenBank/DDBJ databases">
        <title>Draft Genome Sequences of Select Purple Nonsulfur Bacteria.</title>
        <authorList>
            <person name="Lasarre B."/>
            <person name="Mckinlay J.B."/>
        </authorList>
    </citation>
    <scope>NUCLEOTIDE SEQUENCE [LARGE SCALE GENOMIC DNA]</scope>
    <source>
        <strain evidence="4 5">DSM 11907</strain>
    </source>
</reference>
<dbReference type="CDD" id="cd01948">
    <property type="entry name" value="EAL"/>
    <property type="match status" value="1"/>
</dbReference>
<sequence length="586" mass="64514">MLLRALIVQFHRLTRSESSLATTSAELKQVNARLDTALNNMSQGLCMFDRDQRLVICNERYLRMYGLTPYDAPPGITLEQLLARRLAAGSFMGDITDYQSRLLDRLGDGTRIYIQTELPDGRIVAVLNQATPDGGWVATHEDVTERQRAAWRIAHMARHDALTDLANRLLFSERMDEAFTRLRDTGEGFALFIFDLDLFKAVNDSLGHPVGDALLKAVAERLRKHVPEDCTVGRLGGDEFAILMPGGDDRRGAAAQLAHTLLDVVGAPYDVDGSRIGIGISAGIALAPEDGDDTSTLLKNADLALYRAKAAGRHCVRFFEMEMDAQARMQHVLEIDLRNALARGELDVHYQVIVDVGTRMPCGVEALVRWQHPVFGPLSPDRFIPIAEDTGMIIAIGEWILRRACTDAMAWPAHIKVAVNLSPVQFRDPGLVPTVRAILATAGLPPSRLEIEITESVLLQKNAVITGMLTELAGLGINIVLDDFGVGYSSLSYLRQFPFSKIKIDRGFVSEMTQRTDCATIVSAVTGLAHALDMQTTAEGVETWEQFRLVQAAGCSQAQGYLFSKPQPADRIDFSRRGNGERSHHG</sequence>
<evidence type="ECO:0000313" key="4">
    <source>
        <dbReference type="EMBL" id="RAI35829.1"/>
    </source>
</evidence>
<dbReference type="CDD" id="cd01949">
    <property type="entry name" value="GGDEF"/>
    <property type="match status" value="1"/>
</dbReference>
<dbReference type="InterPro" id="IPR035965">
    <property type="entry name" value="PAS-like_dom_sf"/>
</dbReference>
<dbReference type="InterPro" id="IPR043128">
    <property type="entry name" value="Rev_trsase/Diguanyl_cyclase"/>
</dbReference>
<evidence type="ECO:0000259" key="2">
    <source>
        <dbReference type="PROSITE" id="PS50883"/>
    </source>
</evidence>
<proteinExistence type="predicted"/>
<dbReference type="Gene3D" id="3.20.20.450">
    <property type="entry name" value="EAL domain"/>
    <property type="match status" value="1"/>
</dbReference>
<dbReference type="SMART" id="SM00091">
    <property type="entry name" value="PAS"/>
    <property type="match status" value="1"/>
</dbReference>
<dbReference type="Gene3D" id="3.30.450.20">
    <property type="entry name" value="PAS domain"/>
    <property type="match status" value="1"/>
</dbReference>
<dbReference type="InterPro" id="IPR035919">
    <property type="entry name" value="EAL_sf"/>
</dbReference>
<organism evidence="4 5">
    <name type="scientific">Rhodoplanes elegans</name>
    <dbReference type="NCBI Taxonomy" id="29408"/>
    <lineage>
        <taxon>Bacteria</taxon>
        <taxon>Pseudomonadati</taxon>
        <taxon>Pseudomonadota</taxon>
        <taxon>Alphaproteobacteria</taxon>
        <taxon>Hyphomicrobiales</taxon>
        <taxon>Nitrobacteraceae</taxon>
        <taxon>Rhodoplanes</taxon>
    </lineage>
</organism>
<dbReference type="SUPFAM" id="SSF55073">
    <property type="entry name" value="Nucleotide cyclase"/>
    <property type="match status" value="1"/>
</dbReference>
<dbReference type="PANTHER" id="PTHR44757:SF2">
    <property type="entry name" value="BIOFILM ARCHITECTURE MAINTENANCE PROTEIN MBAA"/>
    <property type="match status" value="1"/>
</dbReference>
<dbReference type="FunFam" id="3.30.70.270:FF:000001">
    <property type="entry name" value="Diguanylate cyclase domain protein"/>
    <property type="match status" value="1"/>
</dbReference>
<dbReference type="AlphaFoldDB" id="A0A327KAL1"/>
<dbReference type="InterPro" id="IPR000014">
    <property type="entry name" value="PAS"/>
</dbReference>
<accession>A0A327KAL1</accession>
<dbReference type="Proteomes" id="UP000248863">
    <property type="component" value="Unassembled WGS sequence"/>
</dbReference>
<protein>
    <submittedName>
        <fullName evidence="4">Diguanylate cyclase</fullName>
    </submittedName>
</protein>
<feature type="domain" description="GGDEF" evidence="3">
    <location>
        <begin position="187"/>
        <end position="321"/>
    </location>
</feature>
<dbReference type="NCBIfam" id="TIGR00254">
    <property type="entry name" value="GGDEF"/>
    <property type="match status" value="1"/>
</dbReference>
<keyword evidence="5" id="KW-1185">Reference proteome</keyword>
<feature type="domain" description="PAC" evidence="1">
    <location>
        <begin position="96"/>
        <end position="155"/>
    </location>
</feature>
<evidence type="ECO:0000259" key="3">
    <source>
        <dbReference type="PROSITE" id="PS50887"/>
    </source>
</evidence>
<dbReference type="InterPro" id="IPR000700">
    <property type="entry name" value="PAS-assoc_C"/>
</dbReference>
<dbReference type="OrthoDB" id="9814202at2"/>